<name>A0A1Z5KEV3_FISSO</name>
<evidence type="ECO:0000256" key="1">
    <source>
        <dbReference type="SAM" id="MobiDB-lite"/>
    </source>
</evidence>
<feature type="region of interest" description="Disordered" evidence="1">
    <location>
        <begin position="189"/>
        <end position="231"/>
    </location>
</feature>
<gene>
    <name evidence="2" type="ORF">FisN_6Hu201</name>
</gene>
<feature type="compositionally biased region" description="Basic and acidic residues" evidence="1">
    <location>
        <begin position="189"/>
        <end position="212"/>
    </location>
</feature>
<accession>A0A1Z5KEV3</accession>
<evidence type="ECO:0000313" key="3">
    <source>
        <dbReference type="Proteomes" id="UP000198406"/>
    </source>
</evidence>
<reference evidence="2 3" key="1">
    <citation type="journal article" date="2015" name="Plant Cell">
        <title>Oil accumulation by the oleaginous diatom Fistulifera solaris as revealed by the genome and transcriptome.</title>
        <authorList>
            <person name="Tanaka T."/>
            <person name="Maeda Y."/>
            <person name="Veluchamy A."/>
            <person name="Tanaka M."/>
            <person name="Abida H."/>
            <person name="Marechal E."/>
            <person name="Bowler C."/>
            <person name="Muto M."/>
            <person name="Sunaga Y."/>
            <person name="Tanaka M."/>
            <person name="Yoshino T."/>
            <person name="Taniguchi T."/>
            <person name="Fukuda Y."/>
            <person name="Nemoto M."/>
            <person name="Matsumoto M."/>
            <person name="Wong P.S."/>
            <person name="Aburatani S."/>
            <person name="Fujibuchi W."/>
        </authorList>
    </citation>
    <scope>NUCLEOTIDE SEQUENCE [LARGE SCALE GENOMIC DNA]</scope>
    <source>
        <strain evidence="2 3">JPCC DA0580</strain>
    </source>
</reference>
<comment type="caution">
    <text evidence="2">The sequence shown here is derived from an EMBL/GenBank/DDBJ whole genome shotgun (WGS) entry which is preliminary data.</text>
</comment>
<dbReference type="Proteomes" id="UP000198406">
    <property type="component" value="Unassembled WGS sequence"/>
</dbReference>
<dbReference type="OrthoDB" id="47383at2759"/>
<protein>
    <submittedName>
        <fullName evidence="2">Uncharacterized protein</fullName>
    </submittedName>
</protein>
<sequence>MPPRQSALTDRSPVCVSRWDDDAQFKKKGTVPLVKSVSFAEHNEVFEIWHINDFPDQMIADIWYDGEEYAEIKGSYQSTIFMMEAGHKLDEKEDTARGLEYRTQDGAWARHENKRDAYNLVLDEQDRQWKYDKDDWNAIAEKYLEVSVKCIKAANERGLQDELDVADYLKDVPIIKKIKKKKPKELKELKELKENKEKKPSKGEKCTKKNDDEPSSSTLRRKGSLERPSRQ</sequence>
<proteinExistence type="predicted"/>
<organism evidence="2 3">
    <name type="scientific">Fistulifera solaris</name>
    <name type="common">Oleaginous diatom</name>
    <dbReference type="NCBI Taxonomy" id="1519565"/>
    <lineage>
        <taxon>Eukaryota</taxon>
        <taxon>Sar</taxon>
        <taxon>Stramenopiles</taxon>
        <taxon>Ochrophyta</taxon>
        <taxon>Bacillariophyta</taxon>
        <taxon>Bacillariophyceae</taxon>
        <taxon>Bacillariophycidae</taxon>
        <taxon>Naviculales</taxon>
        <taxon>Naviculaceae</taxon>
        <taxon>Fistulifera</taxon>
    </lineage>
</organism>
<evidence type="ECO:0000313" key="2">
    <source>
        <dbReference type="EMBL" id="GAX24850.1"/>
    </source>
</evidence>
<keyword evidence="3" id="KW-1185">Reference proteome</keyword>
<dbReference type="InParanoid" id="A0A1Z5KEV3"/>
<dbReference type="AlphaFoldDB" id="A0A1Z5KEV3"/>
<dbReference type="EMBL" id="BDSP01000217">
    <property type="protein sequence ID" value="GAX24850.1"/>
    <property type="molecule type" value="Genomic_DNA"/>
</dbReference>